<dbReference type="Proteomes" id="UP000525652">
    <property type="component" value="Unassembled WGS sequence"/>
</dbReference>
<comment type="caution">
    <text evidence="2">The sequence shown here is derived from an EMBL/GenBank/DDBJ whole genome shotgun (WGS) entry which is preliminary data.</text>
</comment>
<dbReference type="EMBL" id="JACHVA010000011">
    <property type="protein sequence ID" value="MBC2600308.1"/>
    <property type="molecule type" value="Genomic_DNA"/>
</dbReference>
<dbReference type="AlphaFoldDB" id="A0A7X1AUL6"/>
<feature type="chain" id="PRO_5031483694" evidence="1">
    <location>
        <begin position="22"/>
        <end position="193"/>
    </location>
</feature>
<dbReference type="RefSeq" id="WP_185691060.1">
    <property type="nucleotide sequence ID" value="NZ_JACHVA010000011.1"/>
</dbReference>
<name>A0A7X1AUL6_9BACT</name>
<evidence type="ECO:0000256" key="1">
    <source>
        <dbReference type="SAM" id="SignalP"/>
    </source>
</evidence>
<sequence length="193" mass="20578">MRVLRCLFVTALATVGSSAWGVVTILVEQVGPDVVYSGSGQLDLTGLTPVTTYTNNNTLNLSSIDSSQPEFSNAVVGNIQVYTGFLYGPSNFGNDISVSAEVPNAATGDFFVIDEDQLMLPADYAGATILNFSGSFPNQSLSTLWLVPGTYKWNWANDQVYLQVAAVPEPATSALICAGIIGLLTATRRMQRI</sequence>
<accession>A0A7X1AUL6</accession>
<organism evidence="2 3">
    <name type="scientific">Puniceicoccus vermicola</name>
    <dbReference type="NCBI Taxonomy" id="388746"/>
    <lineage>
        <taxon>Bacteria</taxon>
        <taxon>Pseudomonadati</taxon>
        <taxon>Verrucomicrobiota</taxon>
        <taxon>Opitutia</taxon>
        <taxon>Puniceicoccales</taxon>
        <taxon>Puniceicoccaceae</taxon>
        <taxon>Puniceicoccus</taxon>
    </lineage>
</organism>
<feature type="signal peptide" evidence="1">
    <location>
        <begin position="1"/>
        <end position="21"/>
    </location>
</feature>
<proteinExistence type="predicted"/>
<keyword evidence="3" id="KW-1185">Reference proteome</keyword>
<reference evidence="2 3" key="1">
    <citation type="submission" date="2020-07" db="EMBL/GenBank/DDBJ databases">
        <authorList>
            <person name="Feng X."/>
        </authorList>
    </citation>
    <scope>NUCLEOTIDE SEQUENCE [LARGE SCALE GENOMIC DNA]</scope>
    <source>
        <strain evidence="2 3">JCM14086</strain>
    </source>
</reference>
<protein>
    <submittedName>
        <fullName evidence="2">PEP-CTERM sorting domain-containing protein</fullName>
    </submittedName>
</protein>
<evidence type="ECO:0000313" key="3">
    <source>
        <dbReference type="Proteomes" id="UP000525652"/>
    </source>
</evidence>
<evidence type="ECO:0000313" key="2">
    <source>
        <dbReference type="EMBL" id="MBC2600308.1"/>
    </source>
</evidence>
<dbReference type="NCBIfam" id="TIGR02595">
    <property type="entry name" value="PEP_CTERM"/>
    <property type="match status" value="1"/>
</dbReference>
<gene>
    <name evidence="2" type="ORF">H5P30_00775</name>
</gene>
<dbReference type="InterPro" id="IPR013424">
    <property type="entry name" value="Ice-binding_C"/>
</dbReference>
<keyword evidence="1" id="KW-0732">Signal</keyword>